<feature type="compositionally biased region" description="Basic residues" evidence="1">
    <location>
        <begin position="65"/>
        <end position="80"/>
    </location>
</feature>
<comment type="caution">
    <text evidence="2">The sequence shown here is derived from an EMBL/GenBank/DDBJ whole genome shotgun (WGS) entry which is preliminary data.</text>
</comment>
<evidence type="ECO:0000313" key="2">
    <source>
        <dbReference type="EMBL" id="OWZ16568.1"/>
    </source>
</evidence>
<accession>A0A225WH53</accession>
<reference evidence="3" key="1">
    <citation type="submission" date="2017-03" db="EMBL/GenBank/DDBJ databases">
        <title>Phytopthora megakarya and P. palmivora, two closely related causual agents of cacao black pod achieved similar genome size and gene model numbers by different mechanisms.</title>
        <authorList>
            <person name="Ali S."/>
            <person name="Shao J."/>
            <person name="Larry D.J."/>
            <person name="Kronmiller B."/>
            <person name="Shen D."/>
            <person name="Strem M.D."/>
            <person name="Melnick R.L."/>
            <person name="Guiltinan M.J."/>
            <person name="Tyler B.M."/>
            <person name="Meinhardt L.W."/>
            <person name="Bailey B.A."/>
        </authorList>
    </citation>
    <scope>NUCLEOTIDE SEQUENCE [LARGE SCALE GENOMIC DNA]</scope>
    <source>
        <strain evidence="3">zdho120</strain>
    </source>
</reference>
<organism evidence="2 3">
    <name type="scientific">Phytophthora megakarya</name>
    <dbReference type="NCBI Taxonomy" id="4795"/>
    <lineage>
        <taxon>Eukaryota</taxon>
        <taxon>Sar</taxon>
        <taxon>Stramenopiles</taxon>
        <taxon>Oomycota</taxon>
        <taxon>Peronosporomycetes</taxon>
        <taxon>Peronosporales</taxon>
        <taxon>Peronosporaceae</taxon>
        <taxon>Phytophthora</taxon>
    </lineage>
</organism>
<evidence type="ECO:0000256" key="1">
    <source>
        <dbReference type="SAM" id="MobiDB-lite"/>
    </source>
</evidence>
<evidence type="ECO:0000313" key="3">
    <source>
        <dbReference type="Proteomes" id="UP000198211"/>
    </source>
</evidence>
<dbReference type="EMBL" id="NBNE01000909">
    <property type="protein sequence ID" value="OWZ16568.1"/>
    <property type="molecule type" value="Genomic_DNA"/>
</dbReference>
<gene>
    <name evidence="2" type="ORF">PHMEG_0009623</name>
</gene>
<name>A0A225WH53_9STRA</name>
<feature type="region of interest" description="Disordered" evidence="1">
    <location>
        <begin position="51"/>
        <end position="85"/>
    </location>
</feature>
<dbReference type="Proteomes" id="UP000198211">
    <property type="component" value="Unassembled WGS sequence"/>
</dbReference>
<keyword evidence="3" id="KW-1185">Reference proteome</keyword>
<proteinExistence type="predicted"/>
<sequence>MGASPGKFFTLPPAGYTAKTLFEIDDRVCTARKAYLDYYPVVPKAVLNAPEIADDGGEQSTKIPAPRKRQPGRPKKKKTTLKANQPSILQFFFSKPKPTST</sequence>
<protein>
    <submittedName>
        <fullName evidence="2">Uncharacterized protein</fullName>
    </submittedName>
</protein>
<dbReference type="AlphaFoldDB" id="A0A225WH53"/>